<organism evidence="1">
    <name type="scientific">Micromonas pusilla</name>
    <name type="common">Picoplanktonic green alga</name>
    <name type="synonym">Chromulina pusilla</name>
    <dbReference type="NCBI Taxonomy" id="38833"/>
    <lineage>
        <taxon>Eukaryota</taxon>
        <taxon>Viridiplantae</taxon>
        <taxon>Chlorophyta</taxon>
        <taxon>Mamiellophyceae</taxon>
        <taxon>Mamiellales</taxon>
        <taxon>Mamiellaceae</taxon>
        <taxon>Micromonas</taxon>
    </lineage>
</organism>
<protein>
    <recommendedName>
        <fullName evidence="2">Sulfotransferase</fullName>
    </recommendedName>
</protein>
<evidence type="ECO:0008006" key="2">
    <source>
        <dbReference type="Google" id="ProtNLM"/>
    </source>
</evidence>
<proteinExistence type="predicted"/>
<evidence type="ECO:0000313" key="1">
    <source>
        <dbReference type="EMBL" id="CAD8432072.1"/>
    </source>
</evidence>
<dbReference type="SUPFAM" id="SSF52540">
    <property type="entry name" value="P-loop containing nucleoside triphosphate hydrolases"/>
    <property type="match status" value="1"/>
</dbReference>
<dbReference type="AlphaFoldDB" id="A0A7S0GPA1"/>
<dbReference type="EMBL" id="HBEN01002213">
    <property type="protein sequence ID" value="CAD8432072.1"/>
    <property type="molecule type" value="Transcribed_RNA"/>
</dbReference>
<sequence length="373" mass="40909">MESQARGVEATPLLRKRDDKQGWFAGVGLFTTRRDDASGASRGARAVLALGAAAMLCVGAASTSAGQGVLSSLGASSSAAAENSVFTSLGRSPGVAVGRLGDDPAFKHPENIVKYPTPLPDVDFSGKTLLIVMGHPFSGTSALEGLIGTGSGVTDLCESGTWQCEDTWLLKYMDFNMEPGVDEWNEYYPVDAAGYAYAFKHFALTWWDMSKPLLMDKTPNLLAHYRTVVDAAAKLGVPVKFVLLTRHPFSWTSQTHPFNQGLWMELMQFSLQVLNDPSIDLHQIKYEDLAWNMDETIEKLQEFLPQLGELNPWGSALEEPEGKEAKEINGDRAMGIAEYFASEPLEWKPLQLDDETFQMLCAVGYNNDGECEY</sequence>
<name>A0A7S0GPA1_MICPS</name>
<reference evidence="1" key="1">
    <citation type="submission" date="2021-01" db="EMBL/GenBank/DDBJ databases">
        <authorList>
            <person name="Corre E."/>
            <person name="Pelletier E."/>
            <person name="Niang G."/>
            <person name="Scheremetjew M."/>
            <person name="Finn R."/>
            <person name="Kale V."/>
            <person name="Holt S."/>
            <person name="Cochrane G."/>
            <person name="Meng A."/>
            <person name="Brown T."/>
            <person name="Cohen L."/>
        </authorList>
    </citation>
    <scope>NUCLEOTIDE SEQUENCE</scope>
    <source>
        <strain evidence="1">CCAC1681</strain>
    </source>
</reference>
<dbReference type="InterPro" id="IPR027417">
    <property type="entry name" value="P-loop_NTPase"/>
</dbReference>
<gene>
    <name evidence="1" type="ORF">MSP1401_LOCUS1805</name>
</gene>
<accession>A0A7S0GPA1</accession>
<dbReference type="Gene3D" id="3.40.50.300">
    <property type="entry name" value="P-loop containing nucleotide triphosphate hydrolases"/>
    <property type="match status" value="1"/>
</dbReference>